<dbReference type="PANTHER" id="PTHR45865:SF1">
    <property type="entry name" value="E3 UBIQUITIN-PROTEIN LIGASE SHPRH"/>
    <property type="match status" value="1"/>
</dbReference>
<dbReference type="EMBL" id="GL378477">
    <property type="protein sequence ID" value="EFJ39593.1"/>
    <property type="molecule type" value="Genomic_DNA"/>
</dbReference>
<protein>
    <recommendedName>
        <fullName evidence="2">SNF2 N-terminal domain-containing protein</fullName>
    </recommendedName>
</protein>
<dbReference type="OrthoDB" id="550707at2759"/>
<sequence>MLMRDATSTCLEDLPNPNASKTSKCLTRLREGSGAALPPELRQGGASAQLHACVNKSAYAGEKDEGAPKYWGRLHPAVAELELKIKGQGKKACLQLLRRPQDNLLAQVLAIVDRQLTNRDAQLPQNRHGVSNPAGQLMTVVAAELTDLQVVSVSPADEPGILAVRAAVRLMPAAFDVVIPEPTSRAVAFLGGGGAAAAAAAASVAGALLDVVEILQVPAPAPEQEEKEEEEEGKAEDDVPEGGGRVAAANASLGDVDEAGRSGPYTSTTSSGPVGLKCKLFPYQQRALSWMVWRETQPELGGDGDGGDGDGDVQDRDPERKQEENGLAADAAATAAAAAAVHLGDFASQNLFWRRLEVRGGGDGGQELWVNPYPGGGLRRQPPPPPRRQRVGILAEEMGLGKTVEVIALMLARPPPPLPLPPRSEVENQHRRQHHHPGKEQRRKQSQEQREHGGCSGGGVGDVAGSGEYGGDGGSSACGGGGGGGGGHRRPQGPNLIVTPPSILQQWSYEIANHSNLKVYVYDGLRWHRQQAAEREKEQIKEAKREQRLELQRQKEARRQERVRQMAERAAARTAVRRARQERKRGRSESSTAAPGSPSQRQQQKRRRRRPRSDAAGVQPPPRQRRRRRLEEDSGTESEDATAGSADEVGDEDEGSGDELGEEERAAAAAAAGAGSSAAAAAAPSYGRAGGSGAGPSSAAQAVGSGPGAVAAGPAVRRSDRAPRRRSYAAMQNGNDTGGDDDGDGDGDDDDGIRTNNASAARGKYGGRTSAGVDNPDSGGIPAANDRTATVFVRSAAAAADPTAGASGGRASGGCSGGAPAAAAAAGPAAPSRMQLYHRELTAALYAGTALCPASCDPTAEAAAAVRELLQADVVLTTYSVLKEEVHYSPSNRLLAGLRHEKKYGVPESPLLQWVWWRLISDPYRTGSPEGHSRLAALLKPIMWRNSKAVAAQDHPLPRRVLQVPGQQGHGKRRRGQDRGEVLAQVAGAELHQLRLACVHVQLTRYWQKLGQELALHGGCNAHRGHGGGVGVGGG</sequence>
<dbReference type="RefSeq" id="XP_002959343.1">
    <property type="nucleotide sequence ID" value="XM_002959297.1"/>
</dbReference>
<dbReference type="GO" id="GO:0005524">
    <property type="term" value="F:ATP binding"/>
    <property type="evidence" value="ECO:0007669"/>
    <property type="project" value="InterPro"/>
</dbReference>
<feature type="compositionally biased region" description="Basic and acidic residues" evidence="1">
    <location>
        <begin position="313"/>
        <end position="324"/>
    </location>
</feature>
<feature type="compositionally biased region" description="Gly residues" evidence="1">
    <location>
        <begin position="454"/>
        <end position="486"/>
    </location>
</feature>
<dbReference type="STRING" id="3068.D8UL11"/>
<keyword evidence="4" id="KW-1185">Reference proteome</keyword>
<reference evidence="3 4" key="1">
    <citation type="journal article" date="2010" name="Science">
        <title>Genomic analysis of organismal complexity in the multicellular green alga Volvox carteri.</title>
        <authorList>
            <person name="Prochnik S.E."/>
            <person name="Umen J."/>
            <person name="Nedelcu A.M."/>
            <person name="Hallmann A."/>
            <person name="Miller S.M."/>
            <person name="Nishii I."/>
            <person name="Ferris P."/>
            <person name="Kuo A."/>
            <person name="Mitros T."/>
            <person name="Fritz-Laylin L.K."/>
            <person name="Hellsten U."/>
            <person name="Chapman J."/>
            <person name="Simakov O."/>
            <person name="Rensing S.A."/>
            <person name="Terry A."/>
            <person name="Pangilinan J."/>
            <person name="Kapitonov V."/>
            <person name="Jurka J."/>
            <person name="Salamov A."/>
            <person name="Shapiro H."/>
            <person name="Schmutz J."/>
            <person name="Grimwood J."/>
            <person name="Lindquist E."/>
            <person name="Lucas S."/>
            <person name="Grigoriev I.V."/>
            <person name="Schmitt R."/>
            <person name="Kirk D."/>
            <person name="Rokhsar D.S."/>
        </authorList>
    </citation>
    <scope>NUCLEOTIDE SEQUENCE [LARGE SCALE GENOMIC DNA]</scope>
    <source>
        <strain evidence="4">f. Nagariensis / Eve</strain>
    </source>
</reference>
<feature type="compositionally biased region" description="Low complexity" evidence="1">
    <location>
        <begin position="667"/>
        <end position="687"/>
    </location>
</feature>
<feature type="non-terminal residue" evidence="3">
    <location>
        <position position="1035"/>
    </location>
</feature>
<feature type="compositionally biased region" description="Gly residues" evidence="1">
    <location>
        <begin position="806"/>
        <end position="817"/>
    </location>
</feature>
<dbReference type="InterPro" id="IPR052583">
    <property type="entry name" value="ATP-helicase/E3_Ub-Ligase"/>
</dbReference>
<proteinExistence type="predicted"/>
<evidence type="ECO:0000313" key="3">
    <source>
        <dbReference type="EMBL" id="EFJ39593.1"/>
    </source>
</evidence>
<dbReference type="GeneID" id="9626396"/>
<organism evidence="4">
    <name type="scientific">Volvox carteri f. nagariensis</name>
    <dbReference type="NCBI Taxonomy" id="3068"/>
    <lineage>
        <taxon>Eukaryota</taxon>
        <taxon>Viridiplantae</taxon>
        <taxon>Chlorophyta</taxon>
        <taxon>core chlorophytes</taxon>
        <taxon>Chlorophyceae</taxon>
        <taxon>CS clade</taxon>
        <taxon>Chlamydomonadales</taxon>
        <taxon>Volvocaceae</taxon>
        <taxon>Volvox</taxon>
    </lineage>
</organism>
<feature type="compositionally biased region" description="Basic and acidic residues" evidence="1">
    <location>
        <begin position="438"/>
        <end position="453"/>
    </location>
</feature>
<feature type="region of interest" description="Disordered" evidence="1">
    <location>
        <begin position="363"/>
        <end position="389"/>
    </location>
</feature>
<name>D8UL11_VOLCA</name>
<feature type="compositionally biased region" description="Acidic residues" evidence="1">
    <location>
        <begin position="738"/>
        <end position="751"/>
    </location>
</feature>
<feature type="compositionally biased region" description="Acidic residues" evidence="1">
    <location>
        <begin position="648"/>
        <end position="662"/>
    </location>
</feature>
<dbReference type="Pfam" id="PF00176">
    <property type="entry name" value="SNF2-rel_dom"/>
    <property type="match status" value="1"/>
</dbReference>
<dbReference type="PANTHER" id="PTHR45865">
    <property type="entry name" value="E3 UBIQUITIN-PROTEIN LIGASE SHPRH FAMILY MEMBER"/>
    <property type="match status" value="1"/>
</dbReference>
<dbReference type="InterPro" id="IPR000330">
    <property type="entry name" value="SNF2_N"/>
</dbReference>
<feature type="region of interest" description="Disordered" evidence="1">
    <location>
        <begin position="551"/>
        <end position="784"/>
    </location>
</feature>
<dbReference type="InterPro" id="IPR027417">
    <property type="entry name" value="P-loop_NTPase"/>
</dbReference>
<dbReference type="KEGG" id="vcn:VOLCADRAFT_100784"/>
<evidence type="ECO:0000313" key="4">
    <source>
        <dbReference type="Proteomes" id="UP000001058"/>
    </source>
</evidence>
<dbReference type="InParanoid" id="D8UL11"/>
<feature type="compositionally biased region" description="Basic residues" evidence="1">
    <location>
        <begin position="575"/>
        <end position="586"/>
    </location>
</feature>
<feature type="compositionally biased region" description="Low complexity" evidence="1">
    <location>
        <begin position="695"/>
        <end position="716"/>
    </location>
</feature>
<accession>D8UL11</accession>
<feature type="compositionally biased region" description="Acidic residues" evidence="1">
    <location>
        <begin position="223"/>
        <end position="240"/>
    </location>
</feature>
<dbReference type="Proteomes" id="UP000001058">
    <property type="component" value="Unassembled WGS sequence"/>
</dbReference>
<feature type="region of interest" description="Disordered" evidence="1">
    <location>
        <begin position="219"/>
        <end position="272"/>
    </location>
</feature>
<feature type="region of interest" description="Disordered" evidence="1">
    <location>
        <begin position="415"/>
        <end position="499"/>
    </location>
</feature>
<evidence type="ECO:0000256" key="1">
    <source>
        <dbReference type="SAM" id="MobiDB-lite"/>
    </source>
</evidence>
<feature type="compositionally biased region" description="Basic and acidic residues" evidence="1">
    <location>
        <begin position="551"/>
        <end position="571"/>
    </location>
</feature>
<evidence type="ECO:0000259" key="2">
    <source>
        <dbReference type="Pfam" id="PF00176"/>
    </source>
</evidence>
<gene>
    <name evidence="3" type="ORF">VOLCADRAFT_100784</name>
</gene>
<dbReference type="SUPFAM" id="SSF52540">
    <property type="entry name" value="P-loop containing nucleoside triphosphate hydrolases"/>
    <property type="match status" value="1"/>
</dbReference>
<feature type="region of interest" description="Disordered" evidence="1">
    <location>
        <begin position="800"/>
        <end position="824"/>
    </location>
</feature>
<feature type="domain" description="SNF2 N-terminal" evidence="2">
    <location>
        <begin position="283"/>
        <end position="530"/>
    </location>
</feature>
<feature type="region of interest" description="Disordered" evidence="1">
    <location>
        <begin position="297"/>
        <end position="325"/>
    </location>
</feature>
<dbReference type="AlphaFoldDB" id="D8UL11"/>